<keyword evidence="8" id="KW-0251">Elongation factor</keyword>
<evidence type="ECO:0000313" key="8">
    <source>
        <dbReference type="EMBL" id="RAU19455.1"/>
    </source>
</evidence>
<evidence type="ECO:0000256" key="7">
    <source>
        <dbReference type="ARBA" id="ARBA00048472"/>
    </source>
</evidence>
<keyword evidence="2 8" id="KW-0808">Transferase</keyword>
<dbReference type="Proteomes" id="UP000250744">
    <property type="component" value="Unassembled WGS sequence"/>
</dbReference>
<reference evidence="8 9" key="1">
    <citation type="submission" date="2018-06" db="EMBL/GenBank/DDBJ databases">
        <title>Nitrincola tibetense sp. nov., isolated from Lake XuguoCo on Tibetan Plateau.</title>
        <authorList>
            <person name="Xing P."/>
        </authorList>
    </citation>
    <scope>NUCLEOTIDE SEQUENCE [LARGE SCALE GENOMIC DNA]</scope>
    <source>
        <strain evidence="9">xg18</strain>
    </source>
</reference>
<comment type="similarity">
    <text evidence="4">Belongs to the glycosyltransferase 104 family.</text>
</comment>
<evidence type="ECO:0000256" key="6">
    <source>
        <dbReference type="ARBA" id="ARBA00030025"/>
    </source>
</evidence>
<gene>
    <name evidence="8" type="primary">earP</name>
    <name evidence="8" type="ORF">DN062_04160</name>
</gene>
<evidence type="ECO:0000256" key="3">
    <source>
        <dbReference type="ARBA" id="ARBA00024303"/>
    </source>
</evidence>
<comment type="caution">
    <text evidence="8">The sequence shown here is derived from an EMBL/GenBank/DDBJ whole genome shotgun (WGS) entry which is preliminary data.</text>
</comment>
<dbReference type="GO" id="GO:0106361">
    <property type="term" value="F:protein-arginine rhamnosyltransferase activity"/>
    <property type="evidence" value="ECO:0007669"/>
    <property type="project" value="InterPro"/>
</dbReference>
<proteinExistence type="inferred from homology"/>
<name>A0A364NRE2_9GAMM</name>
<evidence type="ECO:0000256" key="1">
    <source>
        <dbReference type="ARBA" id="ARBA00022676"/>
    </source>
</evidence>
<evidence type="ECO:0000313" key="9">
    <source>
        <dbReference type="Proteomes" id="UP000250744"/>
    </source>
</evidence>
<dbReference type="NCBIfam" id="TIGR03837">
    <property type="entry name" value="efp_Arg_rhamno"/>
    <property type="match status" value="1"/>
</dbReference>
<evidence type="ECO:0000256" key="2">
    <source>
        <dbReference type="ARBA" id="ARBA00022679"/>
    </source>
</evidence>
<dbReference type="Pfam" id="PF10093">
    <property type="entry name" value="EarP"/>
    <property type="match status" value="1"/>
</dbReference>
<dbReference type="PIRSF" id="PIRSF015557">
    <property type="entry name" value="UCP015557"/>
    <property type="match status" value="1"/>
</dbReference>
<accession>A0A364NRE2</accession>
<evidence type="ECO:0000256" key="5">
    <source>
        <dbReference type="ARBA" id="ARBA00024416"/>
    </source>
</evidence>
<dbReference type="EMBL" id="QKRX01000002">
    <property type="protein sequence ID" value="RAU19455.1"/>
    <property type="molecule type" value="Genomic_DNA"/>
</dbReference>
<comment type="function">
    <text evidence="3">Protein-arginine rhamnosyltransferase that catalyzes the transfer of a single rhamnose to elongation factor P (EF-P) on 'Lys-32', a modification required for EF-P-dependent rescue of polyproline stalled ribosomes.</text>
</comment>
<dbReference type="OrthoDB" id="209085at2"/>
<evidence type="ECO:0000256" key="4">
    <source>
        <dbReference type="ARBA" id="ARBA00024346"/>
    </source>
</evidence>
<protein>
    <recommendedName>
        <fullName evidence="5">Protein-arginine rhamnosyltransferase</fullName>
    </recommendedName>
    <alternativeName>
        <fullName evidence="6">EF-P arginine rhamnosyltransferase</fullName>
    </alternativeName>
</protein>
<dbReference type="GO" id="GO:0003746">
    <property type="term" value="F:translation elongation factor activity"/>
    <property type="evidence" value="ECO:0007669"/>
    <property type="project" value="UniProtKB-KW"/>
</dbReference>
<comment type="catalytic activity">
    <reaction evidence="7">
        <text>dTDP-beta-L-rhamnose + L-arginyl-[protein] = N(omega)-(alpha-L-rhamnosyl)-L-arginyl-[protein] + dTDP + H(+)</text>
        <dbReference type="Rhea" id="RHEA:66692"/>
        <dbReference type="Rhea" id="RHEA-COMP:10532"/>
        <dbReference type="Rhea" id="RHEA-COMP:17096"/>
        <dbReference type="ChEBI" id="CHEBI:15378"/>
        <dbReference type="ChEBI" id="CHEBI:29965"/>
        <dbReference type="ChEBI" id="CHEBI:57510"/>
        <dbReference type="ChEBI" id="CHEBI:58369"/>
        <dbReference type="ChEBI" id="CHEBI:167445"/>
    </reaction>
    <physiologicalReaction direction="left-to-right" evidence="7">
        <dbReference type="Rhea" id="RHEA:66693"/>
    </physiologicalReaction>
</comment>
<keyword evidence="1" id="KW-0328">Glycosyltransferase</keyword>
<organism evidence="8 9">
    <name type="scientific">Nitrincola tibetensis</name>
    <dbReference type="NCBI Taxonomy" id="2219697"/>
    <lineage>
        <taxon>Bacteria</taxon>
        <taxon>Pseudomonadati</taxon>
        <taxon>Pseudomonadota</taxon>
        <taxon>Gammaproteobacteria</taxon>
        <taxon>Oceanospirillales</taxon>
        <taxon>Oceanospirillaceae</taxon>
        <taxon>Nitrincola</taxon>
    </lineage>
</organism>
<dbReference type="AlphaFoldDB" id="A0A364NRE2"/>
<dbReference type="InterPro" id="IPR016633">
    <property type="entry name" value="EarP"/>
</dbReference>
<keyword evidence="9" id="KW-1185">Reference proteome</keyword>
<sequence>MNNQPSTEHWDIFCRVIDNFGDIGVCWRFARQLSAEHGLCVRLWLDDLSALKKIWPDACLDAEQYLAGVYVHAWPDTFPLISVDDVADVVVEAFACDIPDSYVMAMSQRPSPPRWFNLEYLSAEDWTQDYHALNSMHPKFTLNKTFFFPGFNQNTGGLLREKDLLFKRDQFQSNADIRTRTLNHFGIEPQANSLVVSLFSYENEALYDLLDSMKQSDRVVHCLIPDGKIRPQVEYWLNLDEMHEGELYTSGQLHLQRLPFLQQDIYDTLLFCCDINFVRGEDSFVRAQWAARPFIWHIYPQQENAHLEKLEAFLNLYTKSLKDNEKQTIRSIFLAWNQNLGASHLWQEILDLLPIWKEHSQTWCQQLSSQPDLVENLVHFSRKPLY</sequence>
<dbReference type="RefSeq" id="WP_112157794.1">
    <property type="nucleotide sequence ID" value="NZ_QKRX01000002.1"/>
</dbReference>
<keyword evidence="8" id="KW-0648">Protein biosynthesis</keyword>